<reference evidence="19 20" key="1">
    <citation type="submission" date="2013-10" db="EMBL/GenBank/DDBJ databases">
        <title>Salinisphaera japonica YTM-1 Genome Sequencing.</title>
        <authorList>
            <person name="Lai Q."/>
            <person name="Li C."/>
            <person name="Shao Z."/>
        </authorList>
    </citation>
    <scope>NUCLEOTIDE SEQUENCE [LARGE SCALE GENOMIC DNA]</scope>
    <source>
        <strain evidence="19 20">YTM-1</strain>
    </source>
</reference>
<dbReference type="GO" id="GO:0005524">
    <property type="term" value="F:ATP binding"/>
    <property type="evidence" value="ECO:0007669"/>
    <property type="project" value="UniProtKB-KW"/>
</dbReference>
<protein>
    <recommendedName>
        <fullName evidence="21">Tyrosine protein kinase</fullName>
    </recommendedName>
</protein>
<comment type="catalytic activity">
    <reaction evidence="13">
        <text>L-tyrosyl-[protein] + ATP = O-phospho-L-tyrosyl-[protein] + ADP + H(+)</text>
        <dbReference type="Rhea" id="RHEA:10596"/>
        <dbReference type="Rhea" id="RHEA-COMP:10136"/>
        <dbReference type="Rhea" id="RHEA-COMP:20101"/>
        <dbReference type="ChEBI" id="CHEBI:15378"/>
        <dbReference type="ChEBI" id="CHEBI:30616"/>
        <dbReference type="ChEBI" id="CHEBI:46858"/>
        <dbReference type="ChEBI" id="CHEBI:61978"/>
        <dbReference type="ChEBI" id="CHEBI:456216"/>
    </reaction>
</comment>
<evidence type="ECO:0000256" key="3">
    <source>
        <dbReference type="ARBA" id="ARBA00022475"/>
    </source>
</evidence>
<comment type="caution">
    <text evidence="19">The sequence shown here is derived from an EMBL/GenBank/DDBJ whole genome shotgun (WGS) entry which is preliminary data.</text>
</comment>
<evidence type="ECO:0000256" key="4">
    <source>
        <dbReference type="ARBA" id="ARBA00022519"/>
    </source>
</evidence>
<feature type="coiled-coil region" evidence="14">
    <location>
        <begin position="287"/>
        <end position="393"/>
    </location>
</feature>
<feature type="transmembrane region" description="Helical" evidence="15">
    <location>
        <begin position="451"/>
        <end position="474"/>
    </location>
</feature>
<comment type="similarity">
    <text evidence="2">Belongs to the etk/wzc family.</text>
</comment>
<sequence length="740" mass="79936">MSTQEINNQSPSSSEEREIDLREYFGILLDGWRWIALAAVIGLFAAIYLAWSQAPQYQAQALMQVESAQQNMAPQAFSEAAAGLQGKGAVSAEGAILKSRSVVSKAVSAENLAVRVTPRYMPVIGEQIARLYSSFFDGRWSLPFANRFAWGNESATVTRVELPTGASSASFVLKAKSRGSFELYSKDGQKFGTGTLGEPVDAMLPGVGKVSLFVQALNAEDGTEFSVAALSMPAAVGSLQSRITVTEQPQGSGLLSIRLTAGSPAAAERQLNAVMSAYLERSVANQSQQAQQRLSFLKEQLPEIKKERDQAQAKLARYQSRTGTLDLSAQAQATLNQISSIDEQIATVELERQQLLQEYTPKAPQVQATVEKKASLQRRSKQLEQELKKLPASESEFLELKRDVEVANQLYTQLLNTSQGLQVSKAGITSVTHIIDSAYAPTGKIAPKRAITLFVGILGGAVFGMLIVLARALLRQTLEDPDTVEREYGLSVYATVPYSAIEAGYKSGKGRRKHLLAIDHPNDTAVESLRSFRTSLQFAGLPTGGRAIGITGPSPACGKSFVSSNLAALLAQSGHSVLLVDGDLRKGVLYQTLGLSQGPGLSEVLSGHAKAGSVIQEFAQQSEGAFNVLTTGKRPPNPSELLLNSGLKSLVENATSEYDYVIFDLPPVLNVTDANIVAANLSATFLTVRSDHSTGSEVDQAIRRFERDGLKITGAIFNGLRLDRHRYGYGKYSYYGYRYS</sequence>
<dbReference type="Pfam" id="PF23607">
    <property type="entry name" value="WZC_N"/>
    <property type="match status" value="1"/>
</dbReference>
<keyword evidence="6 15" id="KW-0812">Transmembrane</keyword>
<dbReference type="OrthoDB" id="9775724at2"/>
<keyword evidence="5" id="KW-0808">Transferase</keyword>
<dbReference type="Proteomes" id="UP000285310">
    <property type="component" value="Unassembled WGS sequence"/>
</dbReference>
<evidence type="ECO:0000256" key="10">
    <source>
        <dbReference type="ARBA" id="ARBA00022989"/>
    </source>
</evidence>
<evidence type="ECO:0000256" key="13">
    <source>
        <dbReference type="ARBA" id="ARBA00053015"/>
    </source>
</evidence>
<dbReference type="Pfam" id="PF02706">
    <property type="entry name" value="Wzz"/>
    <property type="match status" value="1"/>
</dbReference>
<dbReference type="PANTHER" id="PTHR32309">
    <property type="entry name" value="TYROSINE-PROTEIN KINASE"/>
    <property type="match status" value="1"/>
</dbReference>
<dbReference type="CDD" id="cd05387">
    <property type="entry name" value="BY-kinase"/>
    <property type="match status" value="1"/>
</dbReference>
<evidence type="ECO:0000313" key="20">
    <source>
        <dbReference type="Proteomes" id="UP000285310"/>
    </source>
</evidence>
<evidence type="ECO:0000256" key="15">
    <source>
        <dbReference type="SAM" id="Phobius"/>
    </source>
</evidence>
<keyword evidence="12" id="KW-0829">Tyrosine-protein kinase</keyword>
<keyword evidence="11 15" id="KW-0472">Membrane</keyword>
<dbReference type="InterPro" id="IPR003856">
    <property type="entry name" value="LPS_length_determ_N"/>
</dbReference>
<gene>
    <name evidence="19" type="ORF">SAJA_11425</name>
</gene>
<evidence type="ECO:0000256" key="1">
    <source>
        <dbReference type="ARBA" id="ARBA00004429"/>
    </source>
</evidence>
<keyword evidence="8" id="KW-0418">Kinase</keyword>
<feature type="transmembrane region" description="Helical" evidence="15">
    <location>
        <begin position="31"/>
        <end position="51"/>
    </location>
</feature>
<keyword evidence="7" id="KW-0547">Nucleotide-binding</keyword>
<keyword evidence="20" id="KW-1185">Reference proteome</keyword>
<organism evidence="19 20">
    <name type="scientific">Salinisphaera japonica YTM-1</name>
    <dbReference type="NCBI Taxonomy" id="1209778"/>
    <lineage>
        <taxon>Bacteria</taxon>
        <taxon>Pseudomonadati</taxon>
        <taxon>Pseudomonadota</taxon>
        <taxon>Gammaproteobacteria</taxon>
        <taxon>Salinisphaerales</taxon>
        <taxon>Salinisphaeraceae</taxon>
        <taxon>Salinisphaera</taxon>
    </lineage>
</organism>
<feature type="domain" description="Polysaccharide chain length determinant N-terminal" evidence="16">
    <location>
        <begin position="18"/>
        <end position="108"/>
    </location>
</feature>
<evidence type="ECO:0000256" key="6">
    <source>
        <dbReference type="ARBA" id="ARBA00022692"/>
    </source>
</evidence>
<keyword evidence="4" id="KW-0997">Cell inner membrane</keyword>
<dbReference type="EMBL" id="AYKG01000036">
    <property type="protein sequence ID" value="ROO26369.1"/>
    <property type="molecule type" value="Genomic_DNA"/>
</dbReference>
<dbReference type="GO" id="GO:0004713">
    <property type="term" value="F:protein tyrosine kinase activity"/>
    <property type="evidence" value="ECO:0007669"/>
    <property type="project" value="UniProtKB-KW"/>
</dbReference>
<dbReference type="AlphaFoldDB" id="A0A423PLB3"/>
<evidence type="ECO:0000259" key="18">
    <source>
        <dbReference type="Pfam" id="PF13807"/>
    </source>
</evidence>
<dbReference type="GO" id="GO:0005886">
    <property type="term" value="C:plasma membrane"/>
    <property type="evidence" value="ECO:0007669"/>
    <property type="project" value="UniProtKB-SubCell"/>
</dbReference>
<evidence type="ECO:0000256" key="8">
    <source>
        <dbReference type="ARBA" id="ARBA00022777"/>
    </source>
</evidence>
<dbReference type="InterPro" id="IPR032807">
    <property type="entry name" value="GNVR"/>
</dbReference>
<comment type="subcellular location">
    <subcellularLocation>
        <location evidence="1">Cell inner membrane</location>
        <topology evidence="1">Multi-pass membrane protein</topology>
    </subcellularLocation>
</comment>
<dbReference type="Pfam" id="PF13614">
    <property type="entry name" value="AAA_31"/>
    <property type="match status" value="1"/>
</dbReference>
<proteinExistence type="inferred from homology"/>
<evidence type="ECO:0000256" key="14">
    <source>
        <dbReference type="SAM" id="Coils"/>
    </source>
</evidence>
<dbReference type="SUPFAM" id="SSF52540">
    <property type="entry name" value="P-loop containing nucleoside triphosphate hydrolases"/>
    <property type="match status" value="1"/>
</dbReference>
<dbReference type="InterPro" id="IPR005702">
    <property type="entry name" value="Wzc-like_C"/>
</dbReference>
<dbReference type="InterPro" id="IPR025669">
    <property type="entry name" value="AAA_dom"/>
</dbReference>
<name>A0A423PLB3_9GAMM</name>
<dbReference type="FunCoup" id="A0A423PLB3">
    <property type="interactions" value="343"/>
</dbReference>
<evidence type="ECO:0000256" key="9">
    <source>
        <dbReference type="ARBA" id="ARBA00022840"/>
    </source>
</evidence>
<evidence type="ECO:0000259" key="17">
    <source>
        <dbReference type="Pfam" id="PF13614"/>
    </source>
</evidence>
<dbReference type="NCBIfam" id="TIGR01007">
    <property type="entry name" value="eps_fam"/>
    <property type="match status" value="1"/>
</dbReference>
<dbReference type="Pfam" id="PF13807">
    <property type="entry name" value="GNVR"/>
    <property type="match status" value="1"/>
</dbReference>
<evidence type="ECO:0000256" key="2">
    <source>
        <dbReference type="ARBA" id="ARBA00008883"/>
    </source>
</evidence>
<evidence type="ECO:0000259" key="16">
    <source>
        <dbReference type="Pfam" id="PF02706"/>
    </source>
</evidence>
<dbReference type="GO" id="GO:0042802">
    <property type="term" value="F:identical protein binding"/>
    <property type="evidence" value="ECO:0007669"/>
    <property type="project" value="UniProtKB-ARBA"/>
</dbReference>
<dbReference type="RefSeq" id="WP_123658771.1">
    <property type="nucleotide sequence ID" value="NZ_AYKG01000036.1"/>
</dbReference>
<dbReference type="PANTHER" id="PTHR32309:SF32">
    <property type="entry name" value="TYROSINE-PROTEIN KINASE ETK-RELATED"/>
    <property type="match status" value="1"/>
</dbReference>
<feature type="domain" description="AAA" evidence="17">
    <location>
        <begin position="557"/>
        <end position="679"/>
    </location>
</feature>
<dbReference type="FunFam" id="3.40.50.300:FF:000527">
    <property type="entry name" value="Tyrosine-protein kinase etk"/>
    <property type="match status" value="1"/>
</dbReference>
<evidence type="ECO:0000256" key="5">
    <source>
        <dbReference type="ARBA" id="ARBA00022679"/>
    </source>
</evidence>
<keyword evidence="3" id="KW-1003">Cell membrane</keyword>
<accession>A0A423PLB3</accession>
<evidence type="ECO:0000256" key="7">
    <source>
        <dbReference type="ARBA" id="ARBA00022741"/>
    </source>
</evidence>
<keyword evidence="14" id="KW-0175">Coiled coil</keyword>
<dbReference type="InterPro" id="IPR027417">
    <property type="entry name" value="P-loop_NTPase"/>
</dbReference>
<dbReference type="InParanoid" id="A0A423PLB3"/>
<evidence type="ECO:0000256" key="12">
    <source>
        <dbReference type="ARBA" id="ARBA00023137"/>
    </source>
</evidence>
<feature type="domain" description="Tyrosine-protein kinase G-rich" evidence="18">
    <location>
        <begin position="394"/>
        <end position="472"/>
    </location>
</feature>
<keyword evidence="9" id="KW-0067">ATP-binding</keyword>
<keyword evidence="10 15" id="KW-1133">Transmembrane helix</keyword>
<evidence type="ECO:0008006" key="21">
    <source>
        <dbReference type="Google" id="ProtNLM"/>
    </source>
</evidence>
<evidence type="ECO:0000313" key="19">
    <source>
        <dbReference type="EMBL" id="ROO26369.1"/>
    </source>
</evidence>
<dbReference type="Gene3D" id="3.40.50.300">
    <property type="entry name" value="P-loop containing nucleotide triphosphate hydrolases"/>
    <property type="match status" value="1"/>
</dbReference>
<dbReference type="InterPro" id="IPR050445">
    <property type="entry name" value="Bact_polysacc_biosynth/exp"/>
</dbReference>
<evidence type="ECO:0000256" key="11">
    <source>
        <dbReference type="ARBA" id="ARBA00023136"/>
    </source>
</evidence>